<feature type="transmembrane region" description="Helical" evidence="4">
    <location>
        <begin position="84"/>
        <end position="106"/>
    </location>
</feature>
<reference evidence="6" key="1">
    <citation type="submission" date="2021-02" db="EMBL/GenBank/DDBJ databases">
        <authorList>
            <person name="Nieuwenhuis M."/>
            <person name="Van De Peppel L.J.J."/>
        </authorList>
    </citation>
    <scope>NUCLEOTIDE SEQUENCE</scope>
    <source>
        <strain evidence="6">D49</strain>
    </source>
</reference>
<feature type="domain" description="ABC transporter" evidence="5">
    <location>
        <begin position="342"/>
        <end position="610"/>
    </location>
</feature>
<dbReference type="OrthoDB" id="6500128at2759"/>
<dbReference type="InterPro" id="IPR039421">
    <property type="entry name" value="Type_1_exporter"/>
</dbReference>
<keyword evidence="7" id="KW-1185">Reference proteome</keyword>
<proteinExistence type="predicted"/>
<dbReference type="PROSITE" id="PS50893">
    <property type="entry name" value="ABC_TRANSPORTER_2"/>
    <property type="match status" value="1"/>
</dbReference>
<evidence type="ECO:0000313" key="6">
    <source>
        <dbReference type="EMBL" id="KAG5636718.1"/>
    </source>
</evidence>
<dbReference type="InterPro" id="IPR003439">
    <property type="entry name" value="ABC_transporter-like_ATP-bd"/>
</dbReference>
<dbReference type="GO" id="GO:0005524">
    <property type="term" value="F:ATP binding"/>
    <property type="evidence" value="ECO:0007669"/>
    <property type="project" value="UniProtKB-KW"/>
</dbReference>
<dbReference type="EMBL" id="JABCKI010005900">
    <property type="protein sequence ID" value="KAG5636718.1"/>
    <property type="molecule type" value="Genomic_DNA"/>
</dbReference>
<accession>A0A9P7K4M4</accession>
<feature type="compositionally biased region" description="Basic and acidic residues" evidence="3">
    <location>
        <begin position="17"/>
        <end position="28"/>
    </location>
</feature>
<dbReference type="InterPro" id="IPR027417">
    <property type="entry name" value="P-loop_NTPase"/>
</dbReference>
<dbReference type="AlphaFoldDB" id="A0A9P7K4M4"/>
<keyword evidence="4" id="KW-0812">Transmembrane</keyword>
<evidence type="ECO:0000256" key="4">
    <source>
        <dbReference type="SAM" id="Phobius"/>
    </source>
</evidence>
<evidence type="ECO:0000259" key="5">
    <source>
        <dbReference type="PROSITE" id="PS50893"/>
    </source>
</evidence>
<evidence type="ECO:0000256" key="2">
    <source>
        <dbReference type="ARBA" id="ARBA00022840"/>
    </source>
</evidence>
<keyword evidence="2" id="KW-0067">ATP-binding</keyword>
<keyword evidence="4" id="KW-0472">Membrane</keyword>
<keyword evidence="1" id="KW-0547">Nucleotide-binding</keyword>
<dbReference type="SUPFAM" id="SSF52540">
    <property type="entry name" value="P-loop containing nucleoside triphosphate hydrolases"/>
    <property type="match status" value="1"/>
</dbReference>
<feature type="region of interest" description="Disordered" evidence="3">
    <location>
        <begin position="1"/>
        <end position="35"/>
    </location>
</feature>
<feature type="compositionally biased region" description="Polar residues" evidence="3">
    <location>
        <begin position="1"/>
        <end position="12"/>
    </location>
</feature>
<dbReference type="GO" id="GO:0016887">
    <property type="term" value="F:ATP hydrolysis activity"/>
    <property type="evidence" value="ECO:0007669"/>
    <property type="project" value="InterPro"/>
</dbReference>
<sequence length="620" mass="68724">MDNWKSSSQRFSTIGRDMGKHTEDKVPDVKAGSDSPEIPITSSQMGIWQFWTLEPSSRLELRRQWEELISGIEVGIREGQVDSYAIYFAIVSRLSCIVFVEVLYWWTKKSVPAFEARVTQHYDMYLMRVFLSETAAGYVGFTSLIDPDSQPRITARDAWRALDAIVSFLGQIITSASQLTLIIHVSRSSGAAFAFLCLMKPLLETCFSRSAWSGKFLVHLNNKHYQRMQALAALTADKYRQDYITGNLGPHILAAEMPMIYWAINAVMNPTKFSIAFIAILEQTSTNLRYSMETIFVNSKSFQRHVSQLKNLYALSEKRNKLKDGDLPYPCGDTKDGTGMSFELRNVTFCYPGSKARAALQNVSFTIRPGQLAVIVGANGSGKSTIIKLLTRLYDPSEGALLVDGIPAEQYSAFDLRRAMATFTQDHQLYPLSLYENIALGNPAATGDSALVAAAAEQGGAAVFIGKLPKGMGTLLDPQNQAYPMNIPSDPDHPLRKQMDALSKKTDISGGEKQRLVASRTFMHLNSGKVAFVAVDEPSSALDSEGEAQLFGRLIAERSGRTMVFVTHRFGHLTKHADIIICMKDGMVAESDTHDELLKQEGEYAKLYNIQASAFSSDIT</sequence>
<dbReference type="Pfam" id="PF00005">
    <property type="entry name" value="ABC_tran"/>
    <property type="match status" value="1"/>
</dbReference>
<dbReference type="Gene3D" id="3.40.50.300">
    <property type="entry name" value="P-loop containing nucleotide triphosphate hydrolases"/>
    <property type="match status" value="1"/>
</dbReference>
<protein>
    <recommendedName>
        <fullName evidence="5">ABC transporter domain-containing protein</fullName>
    </recommendedName>
</protein>
<dbReference type="Proteomes" id="UP000717328">
    <property type="component" value="Unassembled WGS sequence"/>
</dbReference>
<dbReference type="PANTHER" id="PTHR43394">
    <property type="entry name" value="ATP-DEPENDENT PERMEASE MDL1, MITOCHONDRIAL"/>
    <property type="match status" value="1"/>
</dbReference>
<dbReference type="SMART" id="SM00382">
    <property type="entry name" value="AAA"/>
    <property type="match status" value="1"/>
</dbReference>
<name>A0A9P7K4M4_9AGAR</name>
<dbReference type="GO" id="GO:0015421">
    <property type="term" value="F:ABC-type oligopeptide transporter activity"/>
    <property type="evidence" value="ECO:0007669"/>
    <property type="project" value="TreeGrafter"/>
</dbReference>
<keyword evidence="4" id="KW-1133">Transmembrane helix</keyword>
<dbReference type="PANTHER" id="PTHR43394:SF1">
    <property type="entry name" value="ATP-BINDING CASSETTE SUB-FAMILY B MEMBER 10, MITOCHONDRIAL"/>
    <property type="match status" value="1"/>
</dbReference>
<reference evidence="6" key="2">
    <citation type="submission" date="2021-10" db="EMBL/GenBank/DDBJ databases">
        <title>Phylogenomics reveals ancestral predisposition of the termite-cultivated fungus Termitomyces towards a domesticated lifestyle.</title>
        <authorList>
            <person name="Auxier B."/>
            <person name="Grum-Grzhimaylo A."/>
            <person name="Cardenas M.E."/>
            <person name="Lodge J.D."/>
            <person name="Laessoe T."/>
            <person name="Pedersen O."/>
            <person name="Smith M.E."/>
            <person name="Kuyper T.W."/>
            <person name="Franco-Molano E.A."/>
            <person name="Baroni T.J."/>
            <person name="Aanen D.K."/>
        </authorList>
    </citation>
    <scope>NUCLEOTIDE SEQUENCE</scope>
    <source>
        <strain evidence="6">D49</strain>
    </source>
</reference>
<organism evidence="6 7">
    <name type="scientific">Sphagnurus paluster</name>
    <dbReference type="NCBI Taxonomy" id="117069"/>
    <lineage>
        <taxon>Eukaryota</taxon>
        <taxon>Fungi</taxon>
        <taxon>Dikarya</taxon>
        <taxon>Basidiomycota</taxon>
        <taxon>Agaricomycotina</taxon>
        <taxon>Agaricomycetes</taxon>
        <taxon>Agaricomycetidae</taxon>
        <taxon>Agaricales</taxon>
        <taxon>Tricholomatineae</taxon>
        <taxon>Lyophyllaceae</taxon>
        <taxon>Sphagnurus</taxon>
    </lineage>
</organism>
<evidence type="ECO:0000256" key="1">
    <source>
        <dbReference type="ARBA" id="ARBA00022741"/>
    </source>
</evidence>
<gene>
    <name evidence="6" type="ORF">H0H81_007085</name>
</gene>
<evidence type="ECO:0000313" key="7">
    <source>
        <dbReference type="Proteomes" id="UP000717328"/>
    </source>
</evidence>
<dbReference type="InterPro" id="IPR003593">
    <property type="entry name" value="AAA+_ATPase"/>
</dbReference>
<evidence type="ECO:0000256" key="3">
    <source>
        <dbReference type="SAM" id="MobiDB-lite"/>
    </source>
</evidence>
<comment type="caution">
    <text evidence="6">The sequence shown here is derived from an EMBL/GenBank/DDBJ whole genome shotgun (WGS) entry which is preliminary data.</text>
</comment>